<accession>A0ABN0I0J1</accession>
<protein>
    <submittedName>
        <fullName evidence="1">Uncharacterized protein</fullName>
    </submittedName>
</protein>
<organism evidence="1 2">
    <name type="scientific">Leptospira borgpetersenii str. 200801926</name>
    <dbReference type="NCBI Taxonomy" id="1193009"/>
    <lineage>
        <taxon>Bacteria</taxon>
        <taxon>Pseudomonadati</taxon>
        <taxon>Spirochaetota</taxon>
        <taxon>Spirochaetia</taxon>
        <taxon>Leptospirales</taxon>
        <taxon>Leptospiraceae</taxon>
        <taxon>Leptospira</taxon>
    </lineage>
</organism>
<name>A0ABN0I0J1_LEPBO</name>
<sequence>MNMQGEVIEKIPVTKKMEGITPFDENDVAVTFYGDYAQLLNRQYDVIFDSKKYKAK</sequence>
<evidence type="ECO:0000313" key="2">
    <source>
        <dbReference type="Proteomes" id="UP000002837"/>
    </source>
</evidence>
<proteinExistence type="predicted"/>
<gene>
    <name evidence="1" type="ORF">LEP1GSC128_1758</name>
</gene>
<keyword evidence="2" id="KW-1185">Reference proteome</keyword>
<evidence type="ECO:0000313" key="1">
    <source>
        <dbReference type="EMBL" id="EKP14562.1"/>
    </source>
</evidence>
<reference evidence="1" key="1">
    <citation type="submission" date="2012-09" db="EMBL/GenBank/DDBJ databases">
        <authorList>
            <person name="Harkins D.M."/>
            <person name="Durkin A.S."/>
            <person name="Brinkac L.M."/>
            <person name="Selengut J.D."/>
            <person name="Sanka R."/>
            <person name="DePew J."/>
            <person name="Purushe J."/>
            <person name="Picardeau M."/>
            <person name="Werts C."/>
            <person name="Goarant C."/>
            <person name="Vinetz J.M."/>
            <person name="Sutton G.G."/>
            <person name="Nelson W.C."/>
            <person name="Fouts D.E."/>
        </authorList>
    </citation>
    <scope>NUCLEOTIDE SEQUENCE [LARGE SCALE GENOMIC DNA]</scope>
    <source>
        <strain evidence="1">200801926</strain>
    </source>
</reference>
<comment type="caution">
    <text evidence="1">The sequence shown here is derived from an EMBL/GenBank/DDBJ whole genome shotgun (WGS) entry which is preliminary data.</text>
</comment>
<dbReference type="Proteomes" id="UP000002837">
    <property type="component" value="Unassembled WGS sequence"/>
</dbReference>
<dbReference type="EMBL" id="AKWJ02000017">
    <property type="protein sequence ID" value="EKP14562.1"/>
    <property type="molecule type" value="Genomic_DNA"/>
</dbReference>